<dbReference type="SMART" id="SM00791">
    <property type="entry name" value="Agglutinin"/>
    <property type="match status" value="1"/>
</dbReference>
<accession>A0A8J5WFK3</accession>
<dbReference type="Pfam" id="PF07468">
    <property type="entry name" value="Agglutinin"/>
    <property type="match status" value="1"/>
</dbReference>
<evidence type="ECO:0000313" key="4">
    <source>
        <dbReference type="Proteomes" id="UP000729402"/>
    </source>
</evidence>
<feature type="compositionally biased region" description="Basic residues" evidence="1">
    <location>
        <begin position="61"/>
        <end position="83"/>
    </location>
</feature>
<dbReference type="InterPro" id="IPR008998">
    <property type="entry name" value="Agglutinin"/>
</dbReference>
<dbReference type="PANTHER" id="PTHR39244:SF5">
    <property type="entry name" value="NATTERIN-3-LIKE"/>
    <property type="match status" value="1"/>
</dbReference>
<dbReference type="AlphaFoldDB" id="A0A8J5WFK3"/>
<evidence type="ECO:0000256" key="1">
    <source>
        <dbReference type="SAM" id="MobiDB-lite"/>
    </source>
</evidence>
<dbReference type="CDD" id="cd20216">
    <property type="entry name" value="PFM_HFR-2-like"/>
    <property type="match status" value="1"/>
</dbReference>
<gene>
    <name evidence="3" type="ORF">GUJ93_ZPchr0011g28325</name>
</gene>
<proteinExistence type="predicted"/>
<name>A0A8J5WFK3_ZIZPA</name>
<dbReference type="OrthoDB" id="4948898at2759"/>
<evidence type="ECO:0000259" key="2">
    <source>
        <dbReference type="SMART" id="SM00791"/>
    </source>
</evidence>
<dbReference type="CDD" id="cd00257">
    <property type="entry name" value="beta-trefoil_FSCN-like"/>
    <property type="match status" value="1"/>
</dbReference>
<organism evidence="3 4">
    <name type="scientific">Zizania palustris</name>
    <name type="common">Northern wild rice</name>
    <dbReference type="NCBI Taxonomy" id="103762"/>
    <lineage>
        <taxon>Eukaryota</taxon>
        <taxon>Viridiplantae</taxon>
        <taxon>Streptophyta</taxon>
        <taxon>Embryophyta</taxon>
        <taxon>Tracheophyta</taxon>
        <taxon>Spermatophyta</taxon>
        <taxon>Magnoliopsida</taxon>
        <taxon>Liliopsida</taxon>
        <taxon>Poales</taxon>
        <taxon>Poaceae</taxon>
        <taxon>BOP clade</taxon>
        <taxon>Oryzoideae</taxon>
        <taxon>Oryzeae</taxon>
        <taxon>Zizaniinae</taxon>
        <taxon>Zizania</taxon>
    </lineage>
</organism>
<dbReference type="Pfam" id="PF03318">
    <property type="entry name" value="ETX_MTX2"/>
    <property type="match status" value="1"/>
</dbReference>
<feature type="region of interest" description="Disordered" evidence="1">
    <location>
        <begin position="1"/>
        <end position="110"/>
    </location>
</feature>
<dbReference type="PANTHER" id="PTHR39244">
    <property type="entry name" value="NATTERIN-4"/>
    <property type="match status" value="1"/>
</dbReference>
<dbReference type="InterPro" id="IPR053237">
    <property type="entry name" value="Natterin_C"/>
</dbReference>
<protein>
    <recommendedName>
        <fullName evidence="2">Agglutinin domain-containing protein</fullName>
    </recommendedName>
</protein>
<dbReference type="EMBL" id="JAAALK010000081">
    <property type="protein sequence ID" value="KAG8090533.1"/>
    <property type="molecule type" value="Genomic_DNA"/>
</dbReference>
<reference evidence="3" key="1">
    <citation type="journal article" date="2021" name="bioRxiv">
        <title>Whole Genome Assembly and Annotation of Northern Wild Rice, Zizania palustris L., Supports a Whole Genome Duplication in the Zizania Genus.</title>
        <authorList>
            <person name="Haas M."/>
            <person name="Kono T."/>
            <person name="Macchietto M."/>
            <person name="Millas R."/>
            <person name="McGilp L."/>
            <person name="Shao M."/>
            <person name="Duquette J."/>
            <person name="Hirsch C.N."/>
            <person name="Kimball J."/>
        </authorList>
    </citation>
    <scope>NUCLEOTIDE SEQUENCE</scope>
    <source>
        <tissue evidence="3">Fresh leaf tissue</tissue>
    </source>
</reference>
<dbReference type="Proteomes" id="UP000729402">
    <property type="component" value="Unassembled WGS sequence"/>
</dbReference>
<reference evidence="3" key="2">
    <citation type="submission" date="2021-02" db="EMBL/GenBank/DDBJ databases">
        <authorList>
            <person name="Kimball J.A."/>
            <person name="Haas M.W."/>
            <person name="Macchietto M."/>
            <person name="Kono T."/>
            <person name="Duquette J."/>
            <person name="Shao M."/>
        </authorList>
    </citation>
    <scope>NUCLEOTIDE SEQUENCE</scope>
    <source>
        <tissue evidence="3">Fresh leaf tissue</tissue>
    </source>
</reference>
<keyword evidence="4" id="KW-1185">Reference proteome</keyword>
<comment type="caution">
    <text evidence="3">The sequence shown here is derived from an EMBL/GenBank/DDBJ whole genome shotgun (WGS) entry which is preliminary data.</text>
</comment>
<feature type="domain" description="Agglutinin" evidence="2">
    <location>
        <begin position="133"/>
        <end position="267"/>
    </location>
</feature>
<evidence type="ECO:0000313" key="3">
    <source>
        <dbReference type="EMBL" id="KAG8090533.1"/>
    </source>
</evidence>
<dbReference type="InterPro" id="IPR004991">
    <property type="entry name" value="Aerolysin-like"/>
</dbReference>
<sequence>MGAPQARVRAWPRRGRRCGVGDDAGRARRGGVRAARGEAGSGRRAARRRAATRTGAGSGRRAARGGRRRAARRGPRGARRGGARRGDAHRGGVRAARGEGGDGARRGGVRAARGEAARGEAAATALGVAGQEKLLPPYVVFKGDNGKYLSGRVIQRYNYLQFASDNMEDATVINRTHYCNDGNVRILNSHFGRFWRRSPNWIWADSSDISCRNPNTVFTVVKLGNIFALRNMGNENYYTRLTSEGKTSCLNAAVKTITAEAKLEIREPVLSREIYDVTYDLSKARIYDKKVLAMDSSASDNNGSTNSRIKLSFTYPETEITSWDSSLSLMLGVETKIKAGVPLIADGTATVKAEFTGSYTWGSSIEKSASKQTEYEVDVPPHTRVTVTMLAEKAYCDVPFSYKQRDIMYDGQTIMQTKHDGIYTGANSFSFKFDRKDEKI</sequence>
<feature type="compositionally biased region" description="Basic and acidic residues" evidence="1">
    <location>
        <begin position="84"/>
        <end position="105"/>
    </location>
</feature>